<feature type="transmembrane region" description="Helical" evidence="1">
    <location>
        <begin position="37"/>
        <end position="57"/>
    </location>
</feature>
<reference evidence="4" key="1">
    <citation type="submission" date="2017-09" db="EMBL/GenBank/DDBJ databases">
        <title>Depth-based differentiation of microbial function through sediment-hosted aquifers and enrichment of novel symbionts in the deep terrestrial subsurface.</title>
        <authorList>
            <person name="Probst A.J."/>
            <person name="Ladd B."/>
            <person name="Jarett J.K."/>
            <person name="Geller-Mcgrath D.E."/>
            <person name="Sieber C.M.K."/>
            <person name="Emerson J.B."/>
            <person name="Anantharaman K."/>
            <person name="Thomas B.C."/>
            <person name="Malmstrom R."/>
            <person name="Stieglmeier M."/>
            <person name="Klingl A."/>
            <person name="Woyke T."/>
            <person name="Ryan C.M."/>
            <person name="Banfield J.F."/>
        </authorList>
    </citation>
    <scope>NUCLEOTIDE SEQUENCE [LARGE SCALE GENOMIC DNA]</scope>
</reference>
<feature type="domain" description="EamA" evidence="2">
    <location>
        <begin position="2"/>
        <end position="135"/>
    </location>
</feature>
<dbReference type="GO" id="GO:0016020">
    <property type="term" value="C:membrane"/>
    <property type="evidence" value="ECO:0007669"/>
    <property type="project" value="InterPro"/>
</dbReference>
<name>A0A2H0TXF9_9BACT</name>
<evidence type="ECO:0000256" key="1">
    <source>
        <dbReference type="SAM" id="Phobius"/>
    </source>
</evidence>
<accession>A0A2H0TXF9</accession>
<organism evidence="3 4">
    <name type="scientific">Candidatus Magasanikbacteria bacterium CG10_big_fil_rev_8_21_14_0_10_36_16</name>
    <dbReference type="NCBI Taxonomy" id="1974645"/>
    <lineage>
        <taxon>Bacteria</taxon>
        <taxon>Candidatus Magasanikiibacteriota</taxon>
    </lineage>
</organism>
<feature type="transmembrane region" description="Helical" evidence="1">
    <location>
        <begin position="249"/>
        <end position="273"/>
    </location>
</feature>
<evidence type="ECO:0000259" key="2">
    <source>
        <dbReference type="Pfam" id="PF00892"/>
    </source>
</evidence>
<dbReference type="SUPFAM" id="SSF103481">
    <property type="entry name" value="Multidrug resistance efflux transporter EmrE"/>
    <property type="match status" value="1"/>
</dbReference>
<keyword evidence="1" id="KW-0472">Membrane</keyword>
<gene>
    <name evidence="3" type="ORF">COU28_04530</name>
</gene>
<evidence type="ECO:0000313" key="4">
    <source>
        <dbReference type="Proteomes" id="UP000230852"/>
    </source>
</evidence>
<feature type="transmembrane region" description="Helical" evidence="1">
    <location>
        <begin position="285"/>
        <end position="303"/>
    </location>
</feature>
<sequence length="304" mass="34187">MLWFVIAIIGYISFAITFILDKTIVSEKLSRPVVYTFYSTIFMFVALFVLPFLGFPILQGIDWFWALISGLAFGFGLWTLFCALKNDETTHISPFNGAFVTIFVYFFSSLFLGEELTGLKQIAVTILVCAALLLSFEKVRNSNKGFHKGFLWAILSGLFFAISHVSAKYLYGLYPFWTAFIWTRATTGLVGLLTLFFPAVYLSFKKTEKQLDNLNKNENTAMLIVVDKLLAIVGVVSIQYAIAIGSVTVVNALVGVQYILMFVLVFILTKFAPKLFQEYFTKKELLVELVAIILVVIGTALFVF</sequence>
<dbReference type="InterPro" id="IPR037185">
    <property type="entry name" value="EmrE-like"/>
</dbReference>
<feature type="transmembrane region" description="Helical" evidence="1">
    <location>
        <begin position="179"/>
        <end position="202"/>
    </location>
</feature>
<evidence type="ECO:0000313" key="3">
    <source>
        <dbReference type="EMBL" id="PIR77908.1"/>
    </source>
</evidence>
<comment type="caution">
    <text evidence="3">The sequence shown here is derived from an EMBL/GenBank/DDBJ whole genome shotgun (WGS) entry which is preliminary data.</text>
</comment>
<feature type="transmembrane region" description="Helical" evidence="1">
    <location>
        <begin position="223"/>
        <end position="243"/>
    </location>
</feature>
<protein>
    <recommendedName>
        <fullName evidence="2">EamA domain-containing protein</fullName>
    </recommendedName>
</protein>
<feature type="transmembrane region" description="Helical" evidence="1">
    <location>
        <begin position="95"/>
        <end position="112"/>
    </location>
</feature>
<dbReference type="EMBL" id="PFBU01000086">
    <property type="protein sequence ID" value="PIR77908.1"/>
    <property type="molecule type" value="Genomic_DNA"/>
</dbReference>
<dbReference type="Pfam" id="PF00892">
    <property type="entry name" value="EamA"/>
    <property type="match status" value="1"/>
</dbReference>
<feature type="transmembrane region" description="Helical" evidence="1">
    <location>
        <begin position="6"/>
        <end position="25"/>
    </location>
</feature>
<keyword evidence="1" id="KW-1133">Transmembrane helix</keyword>
<dbReference type="InterPro" id="IPR000620">
    <property type="entry name" value="EamA_dom"/>
</dbReference>
<keyword evidence="1" id="KW-0812">Transmembrane</keyword>
<dbReference type="Proteomes" id="UP000230852">
    <property type="component" value="Unassembled WGS sequence"/>
</dbReference>
<dbReference type="AlphaFoldDB" id="A0A2H0TXF9"/>
<feature type="transmembrane region" description="Helical" evidence="1">
    <location>
        <begin position="149"/>
        <end position="167"/>
    </location>
</feature>
<feature type="transmembrane region" description="Helical" evidence="1">
    <location>
        <begin position="118"/>
        <end position="137"/>
    </location>
</feature>
<feature type="transmembrane region" description="Helical" evidence="1">
    <location>
        <begin position="63"/>
        <end position="83"/>
    </location>
</feature>
<proteinExistence type="predicted"/>